<dbReference type="PANTHER" id="PTHR45984:SF1">
    <property type="entry name" value="SPAG1 AXONEMAL DYNEIN ASSEMBLY FACTOR"/>
    <property type="match status" value="1"/>
</dbReference>
<name>M2RB48_CERS8</name>
<dbReference type="AlphaFoldDB" id="M2RB48"/>
<evidence type="ECO:0000256" key="4">
    <source>
        <dbReference type="ARBA" id="ARBA00022803"/>
    </source>
</evidence>
<dbReference type="GO" id="GO:0005829">
    <property type="term" value="C:cytosol"/>
    <property type="evidence" value="ECO:0007669"/>
    <property type="project" value="TreeGrafter"/>
</dbReference>
<dbReference type="InterPro" id="IPR019734">
    <property type="entry name" value="TPR_rpt"/>
</dbReference>
<feature type="region of interest" description="Disordered" evidence="6">
    <location>
        <begin position="286"/>
        <end position="327"/>
    </location>
</feature>
<proteinExistence type="predicted"/>
<evidence type="ECO:0000256" key="1">
    <source>
        <dbReference type="ARBA" id="ARBA00004496"/>
    </source>
</evidence>
<dbReference type="GO" id="GO:0005739">
    <property type="term" value="C:mitochondrion"/>
    <property type="evidence" value="ECO:0007669"/>
    <property type="project" value="TreeGrafter"/>
</dbReference>
<evidence type="ECO:0000259" key="7">
    <source>
        <dbReference type="PROSITE" id="PS50103"/>
    </source>
</evidence>
<keyword evidence="3" id="KW-0677">Repeat</keyword>
<dbReference type="GO" id="GO:0006626">
    <property type="term" value="P:protein targeting to mitochondrion"/>
    <property type="evidence" value="ECO:0007669"/>
    <property type="project" value="TreeGrafter"/>
</dbReference>
<dbReference type="OrthoDB" id="245563at2759"/>
<gene>
    <name evidence="8" type="ORF">CERSUDRAFT_124543</name>
</gene>
<evidence type="ECO:0000256" key="5">
    <source>
        <dbReference type="PROSITE-ProRule" id="PRU00723"/>
    </source>
</evidence>
<dbReference type="SMART" id="SM00028">
    <property type="entry name" value="TPR"/>
    <property type="match status" value="3"/>
</dbReference>
<comment type="subcellular location">
    <subcellularLocation>
        <location evidence="1">Cytoplasm</location>
    </subcellularLocation>
</comment>
<evidence type="ECO:0000256" key="6">
    <source>
        <dbReference type="SAM" id="MobiDB-lite"/>
    </source>
</evidence>
<sequence>MDRDRSLNLSIADLSLADLPPLSSAHEQITDATDAKSRRSKKRMRQKANQTQKAQNPARPTVMLLALSDWPILRASMDALTRSSRPSTVLVIESTITSPQHTDIACQLMVYAQEGGRVMLCGQFAGNFDYRDGPAFWRRWGVPWQLGSYHYTSLILRPTGTPAGLDAHALDPSCELKATFIRGAAPRDIVYVISLTAPLPPHLAQQPTVARLESPAVWTPIGQGFLGFCGAANTEVASTKLLIEMCGVKAAPVDFEGEDGQRMVGVEIGPFARYVTPIYEPAAAKNASERGKMPARSGVQAQTPAGARAVARGNTSQKKRSVGEGLKNDGNNLFKRGEYALAAQLYREAARQHAPKPVYLTNLAVALLKIKRWEAAESAADRALRGDPANLKARYRRGLARRGQKKYLDAIRDFRCMLDHEPTSEDAQRELDATLPLLSGQAEEEDYDDPPYDDSCAWEVLTQSDTEDSRHTASSNKPCQAYNRAGCSRATACLYVHAPD</sequence>
<accession>M2RB48</accession>
<dbReference type="InterPro" id="IPR011990">
    <property type="entry name" value="TPR-like_helical_dom_sf"/>
</dbReference>
<dbReference type="InterPro" id="IPR051982">
    <property type="entry name" value="CiliaryAsmbly_MitoImport"/>
</dbReference>
<dbReference type="GO" id="GO:0031072">
    <property type="term" value="F:heat shock protein binding"/>
    <property type="evidence" value="ECO:0007669"/>
    <property type="project" value="TreeGrafter"/>
</dbReference>
<evidence type="ECO:0000313" key="8">
    <source>
        <dbReference type="EMBL" id="EMD36001.1"/>
    </source>
</evidence>
<dbReference type="Gene3D" id="1.25.40.10">
    <property type="entry name" value="Tetratricopeptide repeat domain"/>
    <property type="match status" value="1"/>
</dbReference>
<reference evidence="8 9" key="1">
    <citation type="journal article" date="2012" name="Proc. Natl. Acad. Sci. U.S.A.">
        <title>Comparative genomics of Ceriporiopsis subvermispora and Phanerochaete chrysosporium provide insight into selective ligninolysis.</title>
        <authorList>
            <person name="Fernandez-Fueyo E."/>
            <person name="Ruiz-Duenas F.J."/>
            <person name="Ferreira P."/>
            <person name="Floudas D."/>
            <person name="Hibbett D.S."/>
            <person name="Canessa P."/>
            <person name="Larrondo L.F."/>
            <person name="James T.Y."/>
            <person name="Seelenfreund D."/>
            <person name="Lobos S."/>
            <person name="Polanco R."/>
            <person name="Tello M."/>
            <person name="Honda Y."/>
            <person name="Watanabe T."/>
            <person name="Watanabe T."/>
            <person name="Ryu J.S."/>
            <person name="Kubicek C.P."/>
            <person name="Schmoll M."/>
            <person name="Gaskell J."/>
            <person name="Hammel K.E."/>
            <person name="St John F.J."/>
            <person name="Vanden Wymelenberg A."/>
            <person name="Sabat G."/>
            <person name="Splinter BonDurant S."/>
            <person name="Syed K."/>
            <person name="Yadav J.S."/>
            <person name="Doddapaneni H."/>
            <person name="Subramanian V."/>
            <person name="Lavin J.L."/>
            <person name="Oguiza J.A."/>
            <person name="Perez G."/>
            <person name="Pisabarro A.G."/>
            <person name="Ramirez L."/>
            <person name="Santoyo F."/>
            <person name="Master E."/>
            <person name="Coutinho P.M."/>
            <person name="Henrissat B."/>
            <person name="Lombard V."/>
            <person name="Magnuson J.K."/>
            <person name="Kuees U."/>
            <person name="Hori C."/>
            <person name="Igarashi K."/>
            <person name="Samejima M."/>
            <person name="Held B.W."/>
            <person name="Barry K.W."/>
            <person name="LaButti K.M."/>
            <person name="Lapidus A."/>
            <person name="Lindquist E.A."/>
            <person name="Lucas S.M."/>
            <person name="Riley R."/>
            <person name="Salamov A.A."/>
            <person name="Hoffmeister D."/>
            <person name="Schwenk D."/>
            <person name="Hadar Y."/>
            <person name="Yarden O."/>
            <person name="de Vries R.P."/>
            <person name="Wiebenga A."/>
            <person name="Stenlid J."/>
            <person name="Eastwood D."/>
            <person name="Grigoriev I.V."/>
            <person name="Berka R.M."/>
            <person name="Blanchette R.A."/>
            <person name="Kersten P."/>
            <person name="Martinez A.T."/>
            <person name="Vicuna R."/>
            <person name="Cullen D."/>
        </authorList>
    </citation>
    <scope>NUCLEOTIDE SEQUENCE [LARGE SCALE GENOMIC DNA]</scope>
    <source>
        <strain evidence="8 9">B</strain>
    </source>
</reference>
<keyword evidence="5" id="KW-0863">Zinc-finger</keyword>
<keyword evidence="4" id="KW-0802">TPR repeat</keyword>
<evidence type="ECO:0000256" key="2">
    <source>
        <dbReference type="ARBA" id="ARBA00022490"/>
    </source>
</evidence>
<keyword evidence="2" id="KW-0963">Cytoplasm</keyword>
<protein>
    <recommendedName>
        <fullName evidence="7">C3H1-type domain-containing protein</fullName>
    </recommendedName>
</protein>
<keyword evidence="5" id="KW-0862">Zinc</keyword>
<dbReference type="PROSITE" id="PS50103">
    <property type="entry name" value="ZF_C3H1"/>
    <property type="match status" value="1"/>
</dbReference>
<evidence type="ECO:0000313" key="9">
    <source>
        <dbReference type="Proteomes" id="UP000016930"/>
    </source>
</evidence>
<dbReference type="Proteomes" id="UP000016930">
    <property type="component" value="Unassembled WGS sequence"/>
</dbReference>
<dbReference type="InterPro" id="IPR000571">
    <property type="entry name" value="Znf_CCCH"/>
</dbReference>
<dbReference type="HOGENOM" id="CLU_545112_0_0_1"/>
<keyword evidence="9" id="KW-1185">Reference proteome</keyword>
<organism evidence="8 9">
    <name type="scientific">Ceriporiopsis subvermispora (strain B)</name>
    <name type="common">White-rot fungus</name>
    <name type="synonym">Gelatoporia subvermispora</name>
    <dbReference type="NCBI Taxonomy" id="914234"/>
    <lineage>
        <taxon>Eukaryota</taxon>
        <taxon>Fungi</taxon>
        <taxon>Dikarya</taxon>
        <taxon>Basidiomycota</taxon>
        <taxon>Agaricomycotina</taxon>
        <taxon>Agaricomycetes</taxon>
        <taxon>Polyporales</taxon>
        <taxon>Gelatoporiaceae</taxon>
        <taxon>Gelatoporia</taxon>
    </lineage>
</organism>
<evidence type="ECO:0000256" key="3">
    <source>
        <dbReference type="ARBA" id="ARBA00022737"/>
    </source>
</evidence>
<dbReference type="SUPFAM" id="SSF48452">
    <property type="entry name" value="TPR-like"/>
    <property type="match status" value="1"/>
</dbReference>
<dbReference type="EMBL" id="KB445799">
    <property type="protein sequence ID" value="EMD36001.1"/>
    <property type="molecule type" value="Genomic_DNA"/>
</dbReference>
<dbReference type="GO" id="GO:0008270">
    <property type="term" value="F:zinc ion binding"/>
    <property type="evidence" value="ECO:0007669"/>
    <property type="project" value="UniProtKB-KW"/>
</dbReference>
<feature type="domain" description="C3H1-type" evidence="7">
    <location>
        <begin position="473"/>
        <end position="500"/>
    </location>
</feature>
<keyword evidence="5" id="KW-0479">Metal-binding</keyword>
<dbReference type="PANTHER" id="PTHR45984">
    <property type="entry name" value="RNA (RNA) POLYMERASE II ASSOCIATED PROTEIN HOMOLOG"/>
    <property type="match status" value="1"/>
</dbReference>
<feature type="zinc finger region" description="C3H1-type" evidence="5">
    <location>
        <begin position="473"/>
        <end position="500"/>
    </location>
</feature>
<feature type="region of interest" description="Disordered" evidence="6">
    <location>
        <begin position="23"/>
        <end position="58"/>
    </location>
</feature>